<name>A0A0B1SQS7_OESDE</name>
<proteinExistence type="predicted"/>
<dbReference type="AlphaFoldDB" id="A0A0B1SQS7"/>
<evidence type="ECO:0000313" key="3">
    <source>
        <dbReference type="Proteomes" id="UP000053660"/>
    </source>
</evidence>
<dbReference type="Pfam" id="PF00147">
    <property type="entry name" value="Fibrinogen_C"/>
    <property type="match status" value="1"/>
</dbReference>
<keyword evidence="3" id="KW-1185">Reference proteome</keyword>
<feature type="domain" description="Fibrinogen C-terminal" evidence="1">
    <location>
        <begin position="4"/>
        <end position="74"/>
    </location>
</feature>
<protein>
    <recommendedName>
        <fullName evidence="1">Fibrinogen C-terminal domain-containing protein</fullName>
    </recommendedName>
</protein>
<dbReference type="InterPro" id="IPR014716">
    <property type="entry name" value="Fibrinogen_a/b/g_C_1"/>
</dbReference>
<sequence length="92" mass="10436">MADKTFKEYIDGFGNPLQQQVWLGLDLINGMTNYENTSLRVNLYRCPHNGMSSKTTYCTYDNFAVLGAAENYAVIIPRVFSCIFCFRNCSAV</sequence>
<evidence type="ECO:0000259" key="1">
    <source>
        <dbReference type="Pfam" id="PF00147"/>
    </source>
</evidence>
<accession>A0A0B1SQS7</accession>
<dbReference type="Proteomes" id="UP000053660">
    <property type="component" value="Unassembled WGS sequence"/>
</dbReference>
<reference evidence="2 3" key="1">
    <citation type="submission" date="2014-03" db="EMBL/GenBank/DDBJ databases">
        <title>Draft genome of the hookworm Oesophagostomum dentatum.</title>
        <authorList>
            <person name="Mitreva M."/>
        </authorList>
    </citation>
    <scope>NUCLEOTIDE SEQUENCE [LARGE SCALE GENOMIC DNA]</scope>
    <source>
        <strain evidence="2 3">OD-Hann</strain>
    </source>
</reference>
<gene>
    <name evidence="2" type="ORF">OESDEN_14382</name>
</gene>
<evidence type="ECO:0000313" key="2">
    <source>
        <dbReference type="EMBL" id="KHJ85882.1"/>
    </source>
</evidence>
<dbReference type="InterPro" id="IPR002181">
    <property type="entry name" value="Fibrinogen_a/b/g_C_dom"/>
</dbReference>
<dbReference type="InterPro" id="IPR036056">
    <property type="entry name" value="Fibrinogen-like_C"/>
</dbReference>
<dbReference type="Gene3D" id="3.90.215.10">
    <property type="entry name" value="Gamma Fibrinogen, chain A, domain 1"/>
    <property type="match status" value="1"/>
</dbReference>
<dbReference type="SUPFAM" id="SSF56496">
    <property type="entry name" value="Fibrinogen C-terminal domain-like"/>
    <property type="match status" value="1"/>
</dbReference>
<organism evidence="2 3">
    <name type="scientific">Oesophagostomum dentatum</name>
    <name type="common">Nodular worm</name>
    <dbReference type="NCBI Taxonomy" id="61180"/>
    <lineage>
        <taxon>Eukaryota</taxon>
        <taxon>Metazoa</taxon>
        <taxon>Ecdysozoa</taxon>
        <taxon>Nematoda</taxon>
        <taxon>Chromadorea</taxon>
        <taxon>Rhabditida</taxon>
        <taxon>Rhabditina</taxon>
        <taxon>Rhabditomorpha</taxon>
        <taxon>Strongyloidea</taxon>
        <taxon>Strongylidae</taxon>
        <taxon>Oesophagostomum</taxon>
    </lineage>
</organism>
<dbReference type="OrthoDB" id="5874307at2759"/>
<dbReference type="EMBL" id="KN562271">
    <property type="protein sequence ID" value="KHJ85882.1"/>
    <property type="molecule type" value="Genomic_DNA"/>
</dbReference>